<proteinExistence type="predicted"/>
<feature type="domain" description="Electron transfer flavoprotein alpha/beta-subunit N-terminal" evidence="2">
    <location>
        <begin position="24"/>
        <end position="213"/>
    </location>
</feature>
<evidence type="ECO:0000313" key="4">
    <source>
        <dbReference type="Proteomes" id="UP000717995"/>
    </source>
</evidence>
<dbReference type="RefSeq" id="WP_204914143.1">
    <property type="nucleotide sequence ID" value="NZ_JAFEUP010000001.1"/>
</dbReference>
<dbReference type="SUPFAM" id="SSF52402">
    <property type="entry name" value="Adenine nucleotide alpha hydrolases-like"/>
    <property type="match status" value="1"/>
</dbReference>
<protein>
    <submittedName>
        <fullName evidence="3">Electron transfer flavoprotein subunit beta</fullName>
    </submittedName>
</protein>
<evidence type="ECO:0000256" key="1">
    <source>
        <dbReference type="ARBA" id="ARBA00022982"/>
    </source>
</evidence>
<dbReference type="EMBL" id="JAFEUP010000001">
    <property type="protein sequence ID" value="MBM7059327.1"/>
    <property type="molecule type" value="Genomic_DNA"/>
</dbReference>
<keyword evidence="1" id="KW-0249">Electron transport</keyword>
<evidence type="ECO:0000313" key="3">
    <source>
        <dbReference type="EMBL" id="MBM7059327.1"/>
    </source>
</evidence>
<reference evidence="3 4" key="1">
    <citation type="submission" date="2021-02" db="EMBL/GenBank/DDBJ databases">
        <authorList>
            <person name="Lee D.-H."/>
        </authorList>
    </citation>
    <scope>NUCLEOTIDE SEQUENCE [LARGE SCALE GENOMIC DNA]</scope>
    <source>
        <strain evidence="3 4">UL073</strain>
    </source>
</reference>
<keyword evidence="4" id="KW-1185">Reference proteome</keyword>
<keyword evidence="1" id="KW-0813">Transport</keyword>
<dbReference type="Pfam" id="PF01012">
    <property type="entry name" value="ETF"/>
    <property type="match status" value="1"/>
</dbReference>
<evidence type="ECO:0000259" key="2">
    <source>
        <dbReference type="SMART" id="SM00893"/>
    </source>
</evidence>
<sequence length="261" mass="28291">MNILVLLAGVADIRFPLHPLSLADGRIEEGGNARRLLSPFDEAALELALKLRDARPDTRIEVLVLGGANAENLLRAVAAFRPDALRRLDLFPACPWDASMTAQQIATLLATQGTAPDLLLIGREFGDLDEGSLPVRLASQLGHPLFALAQHAEWAGEQVRLLRERGAREEWLVLEAPLLASVTNDKRNKLRHPLMKNVMEAKRMSFDAVGAPAPASTTLALSELMPARASERGGDCRLLAGTPAQQAKELLVWLTEQGVVA</sequence>
<dbReference type="Proteomes" id="UP000717995">
    <property type="component" value="Unassembled WGS sequence"/>
</dbReference>
<dbReference type="InterPro" id="IPR014729">
    <property type="entry name" value="Rossmann-like_a/b/a_fold"/>
</dbReference>
<dbReference type="Gene3D" id="3.40.50.620">
    <property type="entry name" value="HUPs"/>
    <property type="match status" value="1"/>
</dbReference>
<comment type="caution">
    <text evidence="3">The sequence shown here is derived from an EMBL/GenBank/DDBJ whole genome shotgun (WGS) entry which is preliminary data.</text>
</comment>
<gene>
    <name evidence="3" type="ORF">JQX08_01270</name>
</gene>
<dbReference type="InterPro" id="IPR012255">
    <property type="entry name" value="ETF_b"/>
</dbReference>
<dbReference type="InterPro" id="IPR014730">
    <property type="entry name" value="ETF_a/b_N"/>
</dbReference>
<name>A0ABS2I8N4_9GAMM</name>
<dbReference type="SMART" id="SM00893">
    <property type="entry name" value="ETF"/>
    <property type="match status" value="1"/>
</dbReference>
<organism evidence="3 4">
    <name type="scientific">Zestomonas insulae</name>
    <dbReference type="NCBI Taxonomy" id="2809017"/>
    <lineage>
        <taxon>Bacteria</taxon>
        <taxon>Pseudomonadati</taxon>
        <taxon>Pseudomonadota</taxon>
        <taxon>Gammaproteobacteria</taxon>
        <taxon>Pseudomonadales</taxon>
        <taxon>Pseudomonadaceae</taxon>
        <taxon>Zestomonas</taxon>
    </lineage>
</organism>
<dbReference type="PANTHER" id="PTHR21294">
    <property type="entry name" value="ELECTRON TRANSFER FLAVOPROTEIN BETA-SUBUNIT"/>
    <property type="match status" value="1"/>
</dbReference>
<accession>A0ABS2I8N4</accession>